<keyword evidence="2" id="KW-0812">Transmembrane</keyword>
<dbReference type="eggNOG" id="COG0484">
    <property type="taxonomic scope" value="Bacteria"/>
</dbReference>
<dbReference type="STRING" id="720554.Clocl_0713"/>
<evidence type="ECO:0000256" key="1">
    <source>
        <dbReference type="ARBA" id="ARBA00022705"/>
    </source>
</evidence>
<dbReference type="InterPro" id="IPR050817">
    <property type="entry name" value="DjlA_DnaK_co-chaperone"/>
</dbReference>
<evidence type="ECO:0000313" key="4">
    <source>
        <dbReference type="EMBL" id="AEV67416.1"/>
    </source>
</evidence>
<dbReference type="PRINTS" id="PR00625">
    <property type="entry name" value="JDOMAIN"/>
</dbReference>
<dbReference type="CDD" id="cd06257">
    <property type="entry name" value="DnaJ"/>
    <property type="match status" value="1"/>
</dbReference>
<dbReference type="EMBL" id="CP003065">
    <property type="protein sequence ID" value="AEV67416.1"/>
    <property type="molecule type" value="Genomic_DNA"/>
</dbReference>
<sequence>MNLYDVLEVSQEASQEMIKDAYRTLAKKYHPDLYTGSDKSKAEEKMKEINYAFDILGDPIKRRKYDESLRKESFKNYKTNESFKNYRTNQKAYSSYTWYWNDEANPYYTNRNETSYSSKKTENDESMPFYYKEYIISGILWIIAGLILVCIIYSLKSASKGVRIIFWSTVLWGIINFVRGLIFKIAYEDEIKNGERKYSIPEWFVPSNIVLAIIIMIFFINVYNKDYKSSIAYQIARNNSIAIGMDKETVKKIMGDPDSVESRPALDEEIWKYDDSTITFNNEGVVKEWHNRSNNLSVYMGDKVEGAVFKIGSSKEDVVRAMGTPHYIYTISSSGKEIWGYEYSTVTFDYRGLVIEWDNVSNYLSVYMGDKTEDAVFKIGSSKQDVIRAMGTPDDILRETEPSKEIWKYENSTVTFDSRGLVTEWNDLSDNLAVYMGDKVEGAVFKLGSSKKDVIRAMGTPDSILKSSTQNREIWGYEESTVTFDNKGFVIAWIDVSNNLAIDMGDEDEGAELKFGWDESESD</sequence>
<gene>
    <name evidence="4" type="ordered locus">Clocl_0713</name>
</gene>
<evidence type="ECO:0000313" key="5">
    <source>
        <dbReference type="Proteomes" id="UP000005435"/>
    </source>
</evidence>
<keyword evidence="2" id="KW-1133">Transmembrane helix</keyword>
<reference evidence="4 5" key="2">
    <citation type="journal article" date="2012" name="Stand. Genomic Sci.">
        <title>Complete Genome Sequence of Clostridium clariflavum DSM 19732.</title>
        <authorList>
            <person name="Izquierdo J.A."/>
            <person name="Goodwin L."/>
            <person name="Davenport K.W."/>
            <person name="Teshima H."/>
            <person name="Bruce D."/>
            <person name="Detter C."/>
            <person name="Tapia R."/>
            <person name="Han S."/>
            <person name="Land M."/>
            <person name="Hauser L."/>
            <person name="Jeffries C.D."/>
            <person name="Han J."/>
            <person name="Pitluck S."/>
            <person name="Nolan M."/>
            <person name="Chen A."/>
            <person name="Huntemann M."/>
            <person name="Mavromatis K."/>
            <person name="Mikhailova N."/>
            <person name="Liolios K."/>
            <person name="Woyke T."/>
            <person name="Lynd L.R."/>
        </authorList>
    </citation>
    <scope>NUCLEOTIDE SEQUENCE [LARGE SCALE GENOMIC DNA]</scope>
    <source>
        <strain evidence="5">DSM 19732 / NBRC 101661 / EBR45</strain>
    </source>
</reference>
<dbReference type="InterPro" id="IPR036869">
    <property type="entry name" value="J_dom_sf"/>
</dbReference>
<dbReference type="Proteomes" id="UP000005435">
    <property type="component" value="Chromosome"/>
</dbReference>
<feature type="transmembrane region" description="Helical" evidence="2">
    <location>
        <begin position="203"/>
        <end position="223"/>
    </location>
</feature>
<name>G8LUS6_ACECE</name>
<dbReference type="AlphaFoldDB" id="G8LUS6"/>
<organism evidence="4 5">
    <name type="scientific">Acetivibrio clariflavus (strain DSM 19732 / NBRC 101661 / EBR45)</name>
    <name type="common">Clostridium clariflavum</name>
    <dbReference type="NCBI Taxonomy" id="720554"/>
    <lineage>
        <taxon>Bacteria</taxon>
        <taxon>Bacillati</taxon>
        <taxon>Bacillota</taxon>
        <taxon>Clostridia</taxon>
        <taxon>Eubacteriales</taxon>
        <taxon>Oscillospiraceae</taxon>
        <taxon>Acetivibrio</taxon>
    </lineage>
</organism>
<keyword evidence="1" id="KW-0235">DNA replication</keyword>
<evidence type="ECO:0000256" key="2">
    <source>
        <dbReference type="SAM" id="Phobius"/>
    </source>
</evidence>
<feature type="transmembrane region" description="Helical" evidence="2">
    <location>
        <begin position="164"/>
        <end position="183"/>
    </location>
</feature>
<dbReference type="InterPro" id="IPR001623">
    <property type="entry name" value="DnaJ_domain"/>
</dbReference>
<dbReference type="PANTHER" id="PTHR24074">
    <property type="entry name" value="CO-CHAPERONE PROTEIN DJLA"/>
    <property type="match status" value="1"/>
</dbReference>
<dbReference type="GO" id="GO:0006260">
    <property type="term" value="P:DNA replication"/>
    <property type="evidence" value="ECO:0007669"/>
    <property type="project" value="UniProtKB-KW"/>
</dbReference>
<keyword evidence="2" id="KW-0472">Membrane</keyword>
<accession>G8LUS6</accession>
<proteinExistence type="predicted"/>
<feature type="transmembrane region" description="Helical" evidence="2">
    <location>
        <begin position="134"/>
        <end position="155"/>
    </location>
</feature>
<reference evidence="5" key="1">
    <citation type="submission" date="2011-12" db="EMBL/GenBank/DDBJ databases">
        <title>Complete sequence of Clostridium clariflavum DSM 19732.</title>
        <authorList>
            <consortium name="US DOE Joint Genome Institute"/>
            <person name="Lucas S."/>
            <person name="Han J."/>
            <person name="Lapidus A."/>
            <person name="Cheng J.-F."/>
            <person name="Goodwin L."/>
            <person name="Pitluck S."/>
            <person name="Peters L."/>
            <person name="Teshima H."/>
            <person name="Detter J.C."/>
            <person name="Han C."/>
            <person name="Tapia R."/>
            <person name="Land M."/>
            <person name="Hauser L."/>
            <person name="Kyrpides N."/>
            <person name="Ivanova N."/>
            <person name="Pagani I."/>
            <person name="Kitzmiller T."/>
            <person name="Lynd L."/>
            <person name="Izquierdo J."/>
            <person name="Woyke T."/>
        </authorList>
    </citation>
    <scope>NUCLEOTIDE SEQUENCE [LARGE SCALE GENOMIC DNA]</scope>
    <source>
        <strain evidence="5">DSM 19732 / NBRC 101661 / EBR45</strain>
    </source>
</reference>
<feature type="domain" description="J" evidence="3">
    <location>
        <begin position="2"/>
        <end position="69"/>
    </location>
</feature>
<dbReference type="SMART" id="SM00271">
    <property type="entry name" value="DnaJ"/>
    <property type="match status" value="1"/>
</dbReference>
<dbReference type="HOGENOM" id="CLU_520437_0_0_9"/>
<dbReference type="SUPFAM" id="SSF46565">
    <property type="entry name" value="Chaperone J-domain"/>
    <property type="match status" value="1"/>
</dbReference>
<dbReference type="OrthoDB" id="9779889at2"/>
<protein>
    <submittedName>
        <fullName evidence="4">DnaJ-class molecular chaperone with C-terminal Zn finger domain</fullName>
    </submittedName>
</protein>
<dbReference type="KEGG" id="ccl:Clocl_0713"/>
<evidence type="ECO:0000259" key="3">
    <source>
        <dbReference type="PROSITE" id="PS50076"/>
    </source>
</evidence>
<keyword evidence="5" id="KW-1185">Reference proteome</keyword>
<dbReference type="PROSITE" id="PS50076">
    <property type="entry name" value="DNAJ_2"/>
    <property type="match status" value="1"/>
</dbReference>
<dbReference type="Pfam" id="PF00226">
    <property type="entry name" value="DnaJ"/>
    <property type="match status" value="1"/>
</dbReference>
<dbReference type="RefSeq" id="WP_014254045.1">
    <property type="nucleotide sequence ID" value="NC_016627.1"/>
</dbReference>
<dbReference type="Gene3D" id="1.10.287.110">
    <property type="entry name" value="DnaJ domain"/>
    <property type="match status" value="1"/>
</dbReference>